<dbReference type="AlphaFoldDB" id="A0AAD2FPK5"/>
<dbReference type="GO" id="GO:0005634">
    <property type="term" value="C:nucleus"/>
    <property type="evidence" value="ECO:0007669"/>
    <property type="project" value="UniProtKB-SubCell"/>
</dbReference>
<dbReference type="PROSITE" id="PS50071">
    <property type="entry name" value="HOMEOBOX_2"/>
    <property type="match status" value="2"/>
</dbReference>
<dbReference type="Gene3D" id="1.10.10.60">
    <property type="entry name" value="Homeodomain-like"/>
    <property type="match status" value="3"/>
</dbReference>
<dbReference type="EMBL" id="CAKOGP040001747">
    <property type="protein sequence ID" value="CAJ1948489.1"/>
    <property type="molecule type" value="Genomic_DNA"/>
</dbReference>
<feature type="region of interest" description="Disordered" evidence="5">
    <location>
        <begin position="761"/>
        <end position="781"/>
    </location>
</feature>
<feature type="compositionally biased region" description="Polar residues" evidence="5">
    <location>
        <begin position="349"/>
        <end position="358"/>
    </location>
</feature>
<feature type="compositionally biased region" description="Polar residues" evidence="5">
    <location>
        <begin position="69"/>
        <end position="78"/>
    </location>
</feature>
<feature type="compositionally biased region" description="Low complexity" evidence="5">
    <location>
        <begin position="498"/>
        <end position="510"/>
    </location>
</feature>
<keyword evidence="2 4" id="KW-0371">Homeobox</keyword>
<dbReference type="Pfam" id="PF05920">
    <property type="entry name" value="Homeobox_KN"/>
    <property type="match status" value="3"/>
</dbReference>
<evidence type="ECO:0000259" key="6">
    <source>
        <dbReference type="PROSITE" id="PS50071"/>
    </source>
</evidence>
<proteinExistence type="predicted"/>
<gene>
    <name evidence="7" type="ORF">CYCCA115_LOCUS11642</name>
</gene>
<feature type="compositionally biased region" description="Basic and acidic residues" evidence="5">
    <location>
        <begin position="445"/>
        <end position="462"/>
    </location>
</feature>
<keyword evidence="3 4" id="KW-0539">Nucleus</keyword>
<reference evidence="7" key="1">
    <citation type="submission" date="2023-08" db="EMBL/GenBank/DDBJ databases">
        <authorList>
            <person name="Audoor S."/>
            <person name="Bilcke G."/>
        </authorList>
    </citation>
    <scope>NUCLEOTIDE SEQUENCE</scope>
</reference>
<keyword evidence="1 4" id="KW-0238">DNA-binding</keyword>
<feature type="DNA-binding region" description="Homeobox" evidence="4">
    <location>
        <begin position="279"/>
        <end position="343"/>
    </location>
</feature>
<evidence type="ECO:0000313" key="7">
    <source>
        <dbReference type="EMBL" id="CAJ1948489.1"/>
    </source>
</evidence>
<evidence type="ECO:0000256" key="4">
    <source>
        <dbReference type="PROSITE-ProRule" id="PRU00108"/>
    </source>
</evidence>
<evidence type="ECO:0000256" key="2">
    <source>
        <dbReference type="ARBA" id="ARBA00023155"/>
    </source>
</evidence>
<comment type="subcellular location">
    <subcellularLocation>
        <location evidence="4">Nucleus</location>
    </subcellularLocation>
</comment>
<evidence type="ECO:0000256" key="3">
    <source>
        <dbReference type="ARBA" id="ARBA00023242"/>
    </source>
</evidence>
<feature type="compositionally biased region" description="Low complexity" evidence="5">
    <location>
        <begin position="28"/>
        <end position="39"/>
    </location>
</feature>
<feature type="domain" description="Homeobox" evidence="6">
    <location>
        <begin position="277"/>
        <end position="342"/>
    </location>
</feature>
<feature type="region of interest" description="Disordered" evidence="5">
    <location>
        <begin position="596"/>
        <end position="615"/>
    </location>
</feature>
<organism evidence="7 8">
    <name type="scientific">Cylindrotheca closterium</name>
    <dbReference type="NCBI Taxonomy" id="2856"/>
    <lineage>
        <taxon>Eukaryota</taxon>
        <taxon>Sar</taxon>
        <taxon>Stramenopiles</taxon>
        <taxon>Ochrophyta</taxon>
        <taxon>Bacillariophyta</taxon>
        <taxon>Bacillariophyceae</taxon>
        <taxon>Bacillariophycidae</taxon>
        <taxon>Bacillariales</taxon>
        <taxon>Bacillariaceae</taxon>
        <taxon>Cylindrotheca</taxon>
    </lineage>
</organism>
<accession>A0AAD2FPK5</accession>
<feature type="compositionally biased region" description="Low complexity" evidence="5">
    <location>
        <begin position="596"/>
        <end position="605"/>
    </location>
</feature>
<feature type="compositionally biased region" description="Polar residues" evidence="5">
    <location>
        <begin position="247"/>
        <end position="261"/>
    </location>
</feature>
<feature type="compositionally biased region" description="Basic and acidic residues" evidence="5">
    <location>
        <begin position="765"/>
        <end position="774"/>
    </location>
</feature>
<dbReference type="SUPFAM" id="SSF46689">
    <property type="entry name" value="Homeodomain-like"/>
    <property type="match status" value="2"/>
</dbReference>
<feature type="domain" description="Homeobox" evidence="6">
    <location>
        <begin position="553"/>
        <end position="588"/>
    </location>
</feature>
<name>A0AAD2FPK5_9STRA</name>
<dbReference type="SMART" id="SM00389">
    <property type="entry name" value="HOX"/>
    <property type="match status" value="2"/>
</dbReference>
<feature type="DNA-binding region" description="Homeobox" evidence="4">
    <location>
        <begin position="555"/>
        <end position="589"/>
    </location>
</feature>
<dbReference type="InterPro" id="IPR050224">
    <property type="entry name" value="TALE_homeobox"/>
</dbReference>
<dbReference type="GO" id="GO:0006355">
    <property type="term" value="P:regulation of DNA-templated transcription"/>
    <property type="evidence" value="ECO:0007669"/>
    <property type="project" value="InterPro"/>
</dbReference>
<feature type="compositionally biased region" description="Basic and acidic residues" evidence="5">
    <location>
        <begin position="56"/>
        <end position="68"/>
    </location>
</feature>
<protein>
    <recommendedName>
        <fullName evidence="6">Homeobox domain-containing protein</fullName>
    </recommendedName>
</protein>
<evidence type="ECO:0000256" key="1">
    <source>
        <dbReference type="ARBA" id="ARBA00023125"/>
    </source>
</evidence>
<feature type="region of interest" description="Disordered" evidence="5">
    <location>
        <begin position="1"/>
        <end position="148"/>
    </location>
</feature>
<feature type="region of interest" description="Disordered" evidence="5">
    <location>
        <begin position="206"/>
        <end position="285"/>
    </location>
</feature>
<feature type="compositionally biased region" description="Low complexity" evidence="5">
    <location>
        <begin position="127"/>
        <end position="141"/>
    </location>
</feature>
<evidence type="ECO:0000313" key="8">
    <source>
        <dbReference type="Proteomes" id="UP001295423"/>
    </source>
</evidence>
<sequence length="781" mass="84188">MSAVETKMSSSSSPVAPKRGGGAINNEKTTGSGSTTKSSNSYVAPKSGRGRPLRTVTDDEKTTSDCETKTASTCTTVASKKARGRPSIPAIDDGKATGSEGKAVPISPSVAAKRGLGHPNNSNKTIAGASKTASTTPTAATKRGRGRSLHISHSVSAVEYLKAWMMSPEHIAHPYPTKTEKTKMVADTGIFQQLDNWFAYTRKRHWKPPVDSTRGPGRPRETAFNDGAKAKRAGPTRKIALSDDNKTSGSGDDSKPASTSPAVAAKGGSGWPPQSAANKDRKDSNGKAAAFDYLKAWMMSPEHIAHPYPTKSEKAKMMADTGMELKQLDTWFVNNRKRYWKPQVGNKLQSSVGKTVSPSPLVAPKMGPGRLRKNSFNDDKKASGMASNPTPAKMRGPGRPRKSIPLAVRIVKKGNSDSNEPSLGDHTARKRARPPKCAINLENEMGGHNKNAGDGDKDEKQMSLKVSTNSKLPNAKPAADPTKWSTENGGNPRKNYKTASSEIEATSSSGGKRERVSTAKGKAWNTNQSNRIGAQALEYLTDWMTSPDHIVYPYPTDPEKAKMMADTGMELKQLNTWFSNYRKRYWKPRVAEKFQSTGSYSTSSSNGVQGKVKTIGDSRIQVQKSGSDAGSKPKSIGISQSKSPKRSPDRLRKHAIGSHNNTSNHYGSGDSVKKKTVLIRSAISIKGRSPPSEHAVASLNLESGGNAKHKSTMKRVIQSTTTFPKKAPNCPLKQFIGTKGNMARFCKRSQIDDASLNCRSCHGGRNGDFDEKRSSKSYGHS</sequence>
<dbReference type="InterPro" id="IPR009057">
    <property type="entry name" value="Homeodomain-like_sf"/>
</dbReference>
<keyword evidence="8" id="KW-1185">Reference proteome</keyword>
<dbReference type="CDD" id="cd00086">
    <property type="entry name" value="homeodomain"/>
    <property type="match status" value="2"/>
</dbReference>
<dbReference type="Proteomes" id="UP001295423">
    <property type="component" value="Unassembled WGS sequence"/>
</dbReference>
<dbReference type="GO" id="GO:0003677">
    <property type="term" value="F:DNA binding"/>
    <property type="evidence" value="ECO:0007669"/>
    <property type="project" value="UniProtKB-UniRule"/>
</dbReference>
<dbReference type="PANTHER" id="PTHR11850">
    <property type="entry name" value="HOMEOBOX PROTEIN TRANSCRIPTION FACTORS"/>
    <property type="match status" value="1"/>
</dbReference>
<dbReference type="InterPro" id="IPR001356">
    <property type="entry name" value="HD"/>
</dbReference>
<dbReference type="InterPro" id="IPR008422">
    <property type="entry name" value="KN_HD"/>
</dbReference>
<evidence type="ECO:0000256" key="5">
    <source>
        <dbReference type="SAM" id="MobiDB-lite"/>
    </source>
</evidence>
<feature type="region of interest" description="Disordered" evidence="5">
    <location>
        <begin position="349"/>
        <end position="524"/>
    </location>
</feature>
<comment type="caution">
    <text evidence="7">The sequence shown here is derived from an EMBL/GenBank/DDBJ whole genome shotgun (WGS) entry which is preliminary data.</text>
</comment>
<feature type="region of interest" description="Disordered" evidence="5">
    <location>
        <begin position="621"/>
        <end position="673"/>
    </location>
</feature>